<protein>
    <submittedName>
        <fullName evidence="9">Phosphonate ABC transporter</fullName>
    </submittedName>
</protein>
<feature type="transmembrane region" description="Helical" evidence="7">
    <location>
        <begin position="168"/>
        <end position="189"/>
    </location>
</feature>
<dbReference type="RefSeq" id="WP_323304076.1">
    <property type="nucleotide sequence ID" value="NZ_JAYGHX010000001.1"/>
</dbReference>
<dbReference type="PROSITE" id="PS50928">
    <property type="entry name" value="ABC_TM1"/>
    <property type="match status" value="2"/>
</dbReference>
<comment type="subcellular location">
    <subcellularLocation>
        <location evidence="1">Cell membrane</location>
        <topology evidence="1">Multi-pass membrane protein</topology>
    </subcellularLocation>
</comment>
<proteinExistence type="predicted"/>
<comment type="caution">
    <text evidence="9">The sequence shown here is derived from an EMBL/GenBank/DDBJ whole genome shotgun (WGS) entry which is preliminary data.</text>
</comment>
<evidence type="ECO:0000256" key="4">
    <source>
        <dbReference type="ARBA" id="ARBA00022692"/>
    </source>
</evidence>
<feature type="transmembrane region" description="Helical" evidence="7">
    <location>
        <begin position="57"/>
        <end position="80"/>
    </location>
</feature>
<keyword evidence="5 7" id="KW-1133">Transmembrane helix</keyword>
<dbReference type="SUPFAM" id="SSF161098">
    <property type="entry name" value="MetI-like"/>
    <property type="match status" value="2"/>
</dbReference>
<feature type="transmembrane region" description="Helical" evidence="7">
    <location>
        <begin position="480"/>
        <end position="499"/>
    </location>
</feature>
<dbReference type="InterPro" id="IPR035906">
    <property type="entry name" value="MetI-like_sf"/>
</dbReference>
<evidence type="ECO:0000256" key="7">
    <source>
        <dbReference type="SAM" id="Phobius"/>
    </source>
</evidence>
<dbReference type="PANTHER" id="PTHR30043:SF1">
    <property type="entry name" value="ABC TRANSPORT SYSTEM PERMEASE PROTEIN P69"/>
    <property type="match status" value="1"/>
</dbReference>
<feature type="transmembrane region" description="Helical" evidence="7">
    <location>
        <begin position="115"/>
        <end position="148"/>
    </location>
</feature>
<gene>
    <name evidence="9" type="ORF">VB738_01630</name>
</gene>
<evidence type="ECO:0000256" key="5">
    <source>
        <dbReference type="ARBA" id="ARBA00022989"/>
    </source>
</evidence>
<evidence type="ECO:0000313" key="10">
    <source>
        <dbReference type="Proteomes" id="UP001304461"/>
    </source>
</evidence>
<feature type="transmembrane region" description="Helical" evidence="7">
    <location>
        <begin position="196"/>
        <end position="216"/>
    </location>
</feature>
<name>A0ABU5RQA3_9CYAN</name>
<feature type="transmembrane region" description="Helical" evidence="7">
    <location>
        <begin position="228"/>
        <end position="249"/>
    </location>
</feature>
<accession>A0ABU5RQA3</accession>
<keyword evidence="6 7" id="KW-0472">Membrane</keyword>
<feature type="domain" description="ABC transmembrane type-1" evidence="8">
    <location>
        <begin position="59"/>
        <end position="250"/>
    </location>
</feature>
<sequence>MKPAPPLLMLLPALVLVPLAVLLPPLLHGGGWELIGNFALAAVTPSLDPVVLASLLKGLWVTAGMALLGWAGSLVLGLLLGACSSRTVWRTLTGSALPAELIRRLLALPRAIHELIWGLLLLQLVGLQPAVAVLAIALPFGALVARVLSDLLDALPTTGLEALRAAGAPAPAALLTALGPALLPGVLSYGGYRLECALRSATLLGVFGLGGLGTDLKLTLQSLQFHELWSGLWLLLAVMLALEAGISLLRRRWLVPGRFVLARRGVGERSREMLLALAALLPLCVVVGRALGVDPAALLSWQPLPGLGGGDWAATWALPWPRLVGGTLLLTALAASLAVGLAPLLLLVVAPVGWARQGLRLLWALGRLWPPPLTALLLLFVLQPGVVTAALALGFHNLGVLGRLLLESADATDPAAEEALACGGSGPRLALLYGRFSALARPYLAYGAYRADVILRESVVVGLVGATGLGSQLLESLSSFAWDQLLALVAVYALLTLVGEDLSDRARRRWLQAA</sequence>
<dbReference type="EMBL" id="JAYGHX010000001">
    <property type="protein sequence ID" value="MEA5389951.1"/>
    <property type="molecule type" value="Genomic_DNA"/>
</dbReference>
<organism evidence="9 10">
    <name type="scientific">Cyanobium gracile UHCC 0139</name>
    <dbReference type="NCBI Taxonomy" id="3110308"/>
    <lineage>
        <taxon>Bacteria</taxon>
        <taxon>Bacillati</taxon>
        <taxon>Cyanobacteriota</taxon>
        <taxon>Cyanophyceae</taxon>
        <taxon>Synechococcales</taxon>
        <taxon>Prochlorococcaceae</taxon>
        <taxon>Cyanobium</taxon>
    </lineage>
</organism>
<dbReference type="Proteomes" id="UP001304461">
    <property type="component" value="Unassembled WGS sequence"/>
</dbReference>
<dbReference type="Gene3D" id="1.10.3720.10">
    <property type="entry name" value="MetI-like"/>
    <property type="match status" value="2"/>
</dbReference>
<evidence type="ECO:0000256" key="6">
    <source>
        <dbReference type="ARBA" id="ARBA00023136"/>
    </source>
</evidence>
<evidence type="ECO:0000256" key="3">
    <source>
        <dbReference type="ARBA" id="ARBA00022475"/>
    </source>
</evidence>
<feature type="transmembrane region" description="Helical" evidence="7">
    <location>
        <begin position="375"/>
        <end position="395"/>
    </location>
</feature>
<keyword evidence="2" id="KW-0813">Transport</keyword>
<reference evidence="9 10" key="1">
    <citation type="submission" date="2023-12" db="EMBL/GenBank/DDBJ databases">
        <title>Baltic Sea Cyanobacteria.</title>
        <authorList>
            <person name="Delbaje E."/>
            <person name="Fewer D.P."/>
            <person name="Shishido T.K."/>
        </authorList>
    </citation>
    <scope>NUCLEOTIDE SEQUENCE [LARGE SCALE GENOMIC DNA]</scope>
    <source>
        <strain evidence="9 10">UHCC 0139</strain>
    </source>
</reference>
<feature type="transmembrane region" description="Helical" evidence="7">
    <location>
        <begin position="273"/>
        <end position="291"/>
    </location>
</feature>
<keyword evidence="4 7" id="KW-0812">Transmembrane</keyword>
<dbReference type="InterPro" id="IPR000515">
    <property type="entry name" value="MetI-like"/>
</dbReference>
<feature type="domain" description="ABC transmembrane type-1" evidence="8">
    <location>
        <begin position="324"/>
        <end position="503"/>
    </location>
</feature>
<dbReference type="PANTHER" id="PTHR30043">
    <property type="entry name" value="PHOSPHONATES TRANSPORT SYSTEM PERMEASE PROTEIN"/>
    <property type="match status" value="1"/>
</dbReference>
<feature type="transmembrane region" description="Helical" evidence="7">
    <location>
        <begin position="328"/>
        <end position="354"/>
    </location>
</feature>
<evidence type="ECO:0000256" key="2">
    <source>
        <dbReference type="ARBA" id="ARBA00022448"/>
    </source>
</evidence>
<evidence type="ECO:0000256" key="1">
    <source>
        <dbReference type="ARBA" id="ARBA00004651"/>
    </source>
</evidence>
<evidence type="ECO:0000259" key="8">
    <source>
        <dbReference type="PROSITE" id="PS50928"/>
    </source>
</evidence>
<evidence type="ECO:0000313" key="9">
    <source>
        <dbReference type="EMBL" id="MEA5389951.1"/>
    </source>
</evidence>
<keyword evidence="3" id="KW-1003">Cell membrane</keyword>
<keyword evidence="10" id="KW-1185">Reference proteome</keyword>